<evidence type="ECO:0000256" key="7">
    <source>
        <dbReference type="SAM" id="Phobius"/>
    </source>
</evidence>
<keyword evidence="4 7" id="KW-0812">Transmembrane</keyword>
<feature type="transmembrane region" description="Helical" evidence="7">
    <location>
        <begin position="40"/>
        <end position="60"/>
    </location>
</feature>
<feature type="transmembrane region" description="Helical" evidence="7">
    <location>
        <begin position="307"/>
        <end position="330"/>
    </location>
</feature>
<evidence type="ECO:0000256" key="4">
    <source>
        <dbReference type="ARBA" id="ARBA00022692"/>
    </source>
</evidence>
<evidence type="ECO:0000313" key="9">
    <source>
        <dbReference type="Proteomes" id="UP000192660"/>
    </source>
</evidence>
<feature type="transmembrane region" description="Helical" evidence="7">
    <location>
        <begin position="342"/>
        <end position="365"/>
    </location>
</feature>
<dbReference type="InterPro" id="IPR010290">
    <property type="entry name" value="TM_effector"/>
</dbReference>
<keyword evidence="6 7" id="KW-0472">Membrane</keyword>
<protein>
    <submittedName>
        <fullName evidence="8">Transmembrane secretion effector</fullName>
    </submittedName>
</protein>
<feature type="transmembrane region" description="Helical" evidence="7">
    <location>
        <begin position="139"/>
        <end position="159"/>
    </location>
</feature>
<feature type="transmembrane region" description="Helical" evidence="7">
    <location>
        <begin position="282"/>
        <end position="301"/>
    </location>
</feature>
<evidence type="ECO:0000256" key="5">
    <source>
        <dbReference type="ARBA" id="ARBA00022989"/>
    </source>
</evidence>
<reference evidence="9" key="1">
    <citation type="submission" date="2017-04" db="EMBL/GenBank/DDBJ databases">
        <authorList>
            <person name="Varghese N."/>
            <person name="Submissions S."/>
        </authorList>
    </citation>
    <scope>NUCLEOTIDE SEQUENCE [LARGE SCALE GENOMIC DNA]</scope>
    <source>
        <strain evidence="9">DSM 9293</strain>
    </source>
</reference>
<accession>A0A1W1WNU8</accession>
<feature type="transmembrane region" description="Helical" evidence="7">
    <location>
        <begin position="165"/>
        <end position="184"/>
    </location>
</feature>
<gene>
    <name evidence="8" type="ORF">SAMN00768000_3517</name>
</gene>
<evidence type="ECO:0000256" key="2">
    <source>
        <dbReference type="ARBA" id="ARBA00022448"/>
    </source>
</evidence>
<name>A0A1W1WNU8_SULTA</name>
<dbReference type="AlphaFoldDB" id="A0A1W1WNU8"/>
<dbReference type="Pfam" id="PF05977">
    <property type="entry name" value="MFS_3"/>
    <property type="match status" value="1"/>
</dbReference>
<keyword evidence="3" id="KW-1003">Cell membrane</keyword>
<dbReference type="SUPFAM" id="SSF103473">
    <property type="entry name" value="MFS general substrate transporter"/>
    <property type="match status" value="1"/>
</dbReference>
<dbReference type="CDD" id="cd06173">
    <property type="entry name" value="MFS_MefA_like"/>
    <property type="match status" value="1"/>
</dbReference>
<evidence type="ECO:0000256" key="3">
    <source>
        <dbReference type="ARBA" id="ARBA00022475"/>
    </source>
</evidence>
<sequence length="410" mass="43683">MRFILLMVARVFKDVADGFFHIAAVWLVVSRHGSGGGTALFAFCELIPAVVFGAISGPFLERHLKVWWSGGYLVRAASILTLVLFSLTGQLVLVAVYIVTAVQSCLNSTDEPIVVAVIPRLDDRHLQSAYAQVQSVDNVVTIAGLAGAGFIVATVSPAFTLELSAAMFLVAAALASWISTGISTSHEGRIVVSRSVRGTIRSYVSDIFKGFRIVNEVPRIRVIAIGSSIINLGLAPFIALLPIFVRYQLHGSAMQLSILEGATALGSLAMGILLSRAQFDQMRLFLFGSLASGVAMSLFGIQRNTWLAGVLLMILGVAQIAINVPEVNVVQTKLPEIQHAQVFAALSSQSLALLPVGLAVSGVFATKTNTGYEITFGGGLIMALALWLGVRRISFRSSGTLRDSEDDYSG</sequence>
<feature type="transmembrane region" description="Helical" evidence="7">
    <location>
        <begin position="256"/>
        <end position="275"/>
    </location>
</feature>
<keyword evidence="2" id="KW-0813">Transport</keyword>
<dbReference type="PANTHER" id="PTHR23513">
    <property type="entry name" value="INTEGRAL MEMBRANE EFFLUX PROTEIN-RELATED"/>
    <property type="match status" value="1"/>
</dbReference>
<dbReference type="InterPro" id="IPR036259">
    <property type="entry name" value="MFS_trans_sf"/>
</dbReference>
<comment type="subcellular location">
    <subcellularLocation>
        <location evidence="1">Cell membrane</location>
        <topology evidence="1">Multi-pass membrane protein</topology>
    </subcellularLocation>
</comment>
<dbReference type="GO" id="GO:0005886">
    <property type="term" value="C:plasma membrane"/>
    <property type="evidence" value="ECO:0007669"/>
    <property type="project" value="UniProtKB-SubCell"/>
</dbReference>
<evidence type="ECO:0000256" key="6">
    <source>
        <dbReference type="ARBA" id="ARBA00023136"/>
    </source>
</evidence>
<organism evidence="8 9">
    <name type="scientific">Sulfobacillus thermosulfidooxidans (strain DSM 9293 / VKM B-1269 / AT-1)</name>
    <dbReference type="NCBI Taxonomy" id="929705"/>
    <lineage>
        <taxon>Bacteria</taxon>
        <taxon>Bacillati</taxon>
        <taxon>Bacillota</taxon>
        <taxon>Clostridia</taxon>
        <taxon>Eubacteriales</taxon>
        <taxon>Clostridiales Family XVII. Incertae Sedis</taxon>
        <taxon>Sulfobacillus</taxon>
    </lineage>
</organism>
<dbReference type="PANTHER" id="PTHR23513:SF9">
    <property type="entry name" value="ENTEROBACTIN EXPORTER ENTS"/>
    <property type="match status" value="1"/>
</dbReference>
<proteinExistence type="predicted"/>
<feature type="transmembrane region" description="Helical" evidence="7">
    <location>
        <begin position="72"/>
        <end position="99"/>
    </location>
</feature>
<keyword evidence="9" id="KW-1185">Reference proteome</keyword>
<dbReference type="EMBL" id="FWWY01000002">
    <property type="protein sequence ID" value="SMC07895.1"/>
    <property type="molecule type" value="Genomic_DNA"/>
</dbReference>
<evidence type="ECO:0000313" key="8">
    <source>
        <dbReference type="EMBL" id="SMC07895.1"/>
    </source>
</evidence>
<dbReference type="Gene3D" id="1.20.1250.20">
    <property type="entry name" value="MFS general substrate transporter like domains"/>
    <property type="match status" value="1"/>
</dbReference>
<feature type="transmembrane region" description="Helical" evidence="7">
    <location>
        <begin position="371"/>
        <end position="390"/>
    </location>
</feature>
<keyword evidence="5 7" id="KW-1133">Transmembrane helix</keyword>
<dbReference type="Proteomes" id="UP000192660">
    <property type="component" value="Unassembled WGS sequence"/>
</dbReference>
<evidence type="ECO:0000256" key="1">
    <source>
        <dbReference type="ARBA" id="ARBA00004651"/>
    </source>
</evidence>
<feature type="transmembrane region" description="Helical" evidence="7">
    <location>
        <begin position="222"/>
        <end position="244"/>
    </location>
</feature>